<sequence length="118" mass="13340">MLELKYLIDLRRQHNSSEFNFQTGGCPNVFVFGLQSFHPGPNGFLNALVNHVNSQESYETVSKGGRGVLCFINATVWRQIVDCLIPRTIANIQESLHTHEISEFKLSEKGSLKSHRLP</sequence>
<accession>A0A8J2P018</accession>
<proteinExistence type="predicted"/>
<reference evidence="1" key="1">
    <citation type="submission" date="2021-06" db="EMBL/GenBank/DDBJ databases">
        <authorList>
            <person name="Hodson N. C."/>
            <person name="Mongue J. A."/>
            <person name="Jaron S. K."/>
        </authorList>
    </citation>
    <scope>NUCLEOTIDE SEQUENCE</scope>
</reference>
<organism evidence="1 2">
    <name type="scientific">Allacma fusca</name>
    <dbReference type="NCBI Taxonomy" id="39272"/>
    <lineage>
        <taxon>Eukaryota</taxon>
        <taxon>Metazoa</taxon>
        <taxon>Ecdysozoa</taxon>
        <taxon>Arthropoda</taxon>
        <taxon>Hexapoda</taxon>
        <taxon>Collembola</taxon>
        <taxon>Symphypleona</taxon>
        <taxon>Sminthuridae</taxon>
        <taxon>Allacma</taxon>
    </lineage>
</organism>
<protein>
    <submittedName>
        <fullName evidence="1">Uncharacterized protein</fullName>
    </submittedName>
</protein>
<dbReference type="AlphaFoldDB" id="A0A8J2P018"/>
<evidence type="ECO:0000313" key="2">
    <source>
        <dbReference type="Proteomes" id="UP000708208"/>
    </source>
</evidence>
<comment type="caution">
    <text evidence="1">The sequence shown here is derived from an EMBL/GenBank/DDBJ whole genome shotgun (WGS) entry which is preliminary data.</text>
</comment>
<dbReference type="EMBL" id="CAJVCH010245296">
    <property type="protein sequence ID" value="CAG7733218.1"/>
    <property type="molecule type" value="Genomic_DNA"/>
</dbReference>
<evidence type="ECO:0000313" key="1">
    <source>
        <dbReference type="EMBL" id="CAG7733218.1"/>
    </source>
</evidence>
<name>A0A8J2P018_9HEXA</name>
<dbReference type="Proteomes" id="UP000708208">
    <property type="component" value="Unassembled WGS sequence"/>
</dbReference>
<gene>
    <name evidence="1" type="ORF">AFUS01_LOCUS21675</name>
</gene>
<keyword evidence="2" id="KW-1185">Reference proteome</keyword>